<dbReference type="Gene3D" id="3.40.50.150">
    <property type="entry name" value="Vaccinia Virus protein VP39"/>
    <property type="match status" value="1"/>
</dbReference>
<protein>
    <submittedName>
        <fullName evidence="1">Leucine carboxyl methyltransferase 1</fullName>
    </submittedName>
</protein>
<dbReference type="GO" id="GO:0008168">
    <property type="term" value="F:methyltransferase activity"/>
    <property type="evidence" value="ECO:0007669"/>
    <property type="project" value="UniProtKB-KW"/>
</dbReference>
<organism evidence="1 2">
    <name type="scientific">Takifugu flavidus</name>
    <name type="common">sansaifugu</name>
    <dbReference type="NCBI Taxonomy" id="433684"/>
    <lineage>
        <taxon>Eukaryota</taxon>
        <taxon>Metazoa</taxon>
        <taxon>Chordata</taxon>
        <taxon>Craniata</taxon>
        <taxon>Vertebrata</taxon>
        <taxon>Euteleostomi</taxon>
        <taxon>Actinopterygii</taxon>
        <taxon>Neopterygii</taxon>
        <taxon>Teleostei</taxon>
        <taxon>Neoteleostei</taxon>
        <taxon>Acanthomorphata</taxon>
        <taxon>Eupercaria</taxon>
        <taxon>Tetraodontiformes</taxon>
        <taxon>Tetradontoidea</taxon>
        <taxon>Tetraodontidae</taxon>
        <taxon>Takifugu</taxon>
    </lineage>
</organism>
<proteinExistence type="predicted"/>
<reference evidence="1 2" key="1">
    <citation type="submission" date="2019-04" db="EMBL/GenBank/DDBJ databases">
        <title>Chromosome genome assembly for Takifugu flavidus.</title>
        <authorList>
            <person name="Xiao S."/>
        </authorList>
    </citation>
    <scope>NUCLEOTIDE SEQUENCE [LARGE SCALE GENOMIC DNA]</scope>
    <source>
        <strain evidence="1">HTHZ2018</strain>
        <tissue evidence="1">Muscle</tissue>
    </source>
</reference>
<keyword evidence="1" id="KW-0808">Transferase</keyword>
<sequence length="75" mass="8342">MDTADEAVRATCDDATTGKRTKPPLSKHLIETHSTDSLILDTQSLDSDRYCIIGADLRDISALDEKLKKFHLNPE</sequence>
<name>A0A5C6PT55_9TELE</name>
<keyword evidence="2" id="KW-1185">Reference proteome</keyword>
<dbReference type="AlphaFoldDB" id="A0A5C6PT55"/>
<comment type="caution">
    <text evidence="1">The sequence shown here is derived from an EMBL/GenBank/DDBJ whole genome shotgun (WGS) entry which is preliminary data.</text>
</comment>
<dbReference type="EMBL" id="RHFK02000001">
    <property type="protein sequence ID" value="TWW81520.1"/>
    <property type="molecule type" value="Genomic_DNA"/>
</dbReference>
<evidence type="ECO:0000313" key="2">
    <source>
        <dbReference type="Proteomes" id="UP000324091"/>
    </source>
</evidence>
<evidence type="ECO:0000313" key="1">
    <source>
        <dbReference type="EMBL" id="TWW81520.1"/>
    </source>
</evidence>
<accession>A0A5C6PT55</accession>
<gene>
    <name evidence="1" type="ORF">D4764_01G0013350</name>
</gene>
<dbReference type="GO" id="GO:0032259">
    <property type="term" value="P:methylation"/>
    <property type="evidence" value="ECO:0007669"/>
    <property type="project" value="UniProtKB-KW"/>
</dbReference>
<dbReference type="Proteomes" id="UP000324091">
    <property type="component" value="Chromosome 1"/>
</dbReference>
<dbReference type="InterPro" id="IPR029063">
    <property type="entry name" value="SAM-dependent_MTases_sf"/>
</dbReference>
<keyword evidence="1" id="KW-0489">Methyltransferase</keyword>